<keyword evidence="1" id="KW-0732">Signal</keyword>
<dbReference type="EMBL" id="LT899436">
    <property type="protein sequence ID" value="SNR17342.1"/>
    <property type="molecule type" value="Genomic_DNA"/>
</dbReference>
<protein>
    <submittedName>
        <fullName evidence="2">Probable lipoprotein</fullName>
    </submittedName>
</protein>
<organism evidence="2 3">
    <name type="scientific">Tenacibaculum jejuense</name>
    <dbReference type="NCBI Taxonomy" id="584609"/>
    <lineage>
        <taxon>Bacteria</taxon>
        <taxon>Pseudomonadati</taxon>
        <taxon>Bacteroidota</taxon>
        <taxon>Flavobacteriia</taxon>
        <taxon>Flavobacteriales</taxon>
        <taxon>Flavobacteriaceae</taxon>
        <taxon>Tenacibaculum</taxon>
    </lineage>
</organism>
<keyword evidence="3" id="KW-1185">Reference proteome</keyword>
<keyword evidence="2" id="KW-0449">Lipoprotein</keyword>
<dbReference type="OrthoDB" id="1114031at2"/>
<evidence type="ECO:0000313" key="3">
    <source>
        <dbReference type="Proteomes" id="UP000215214"/>
    </source>
</evidence>
<evidence type="ECO:0000256" key="1">
    <source>
        <dbReference type="SAM" id="SignalP"/>
    </source>
</evidence>
<name>A0A238UE28_9FLAO</name>
<dbReference type="AlphaFoldDB" id="A0A238UE28"/>
<feature type="chain" id="PRO_5012940982" evidence="1">
    <location>
        <begin position="24"/>
        <end position="281"/>
    </location>
</feature>
<dbReference type="PROSITE" id="PS51257">
    <property type="entry name" value="PROKAR_LIPOPROTEIN"/>
    <property type="match status" value="1"/>
</dbReference>
<dbReference type="KEGG" id="tje:TJEJU_3704"/>
<dbReference type="Proteomes" id="UP000215214">
    <property type="component" value="Chromosome TJEJU"/>
</dbReference>
<gene>
    <name evidence="2" type="ORF">TJEJU_3704</name>
</gene>
<reference evidence="2 3" key="1">
    <citation type="submission" date="2017-07" db="EMBL/GenBank/DDBJ databases">
        <authorList>
            <person name="Sun Z.S."/>
            <person name="Albrecht U."/>
            <person name="Echele G."/>
            <person name="Lee C.C."/>
        </authorList>
    </citation>
    <scope>NUCLEOTIDE SEQUENCE [LARGE SCALE GENOMIC DNA]</scope>
    <source>
        <strain evidence="3">type strain: KCTC 22618</strain>
    </source>
</reference>
<evidence type="ECO:0000313" key="2">
    <source>
        <dbReference type="EMBL" id="SNR17342.1"/>
    </source>
</evidence>
<accession>A0A238UE28</accession>
<dbReference type="RefSeq" id="WP_095074459.1">
    <property type="nucleotide sequence ID" value="NZ_LT899436.1"/>
</dbReference>
<sequence>MTAKVLKFGLMMLLGAMVFMSCSDEEGVTMNDSAELSTEDIQDVVVADDITSDIDNILEDDDIDFNLLGRSTDSSSSSVADCVTRTVEADPTSETLTITLDFGDNCTGPRGKELSGKIVIVYQKTDIGYSKEVSFDNFSVDGNAIEGSKSVVKVKDNGNGNKEATHAVNISVTLATGETVSLEGTRVREKIAGDDTLTRRDDVYLISGSWKFVNKLGNEFTGNITEKLRREYACKFIVSGVTEITKNGVAYTLDFGDGTCDNIATVTNSAGESREIMLRRR</sequence>
<proteinExistence type="predicted"/>
<feature type="signal peptide" evidence="1">
    <location>
        <begin position="1"/>
        <end position="23"/>
    </location>
</feature>